<gene>
    <name evidence="1" type="ORF">ACFSX9_09875</name>
</gene>
<name>A0ABW5Z840_9FLAO</name>
<evidence type="ECO:0000313" key="2">
    <source>
        <dbReference type="Proteomes" id="UP001597549"/>
    </source>
</evidence>
<proteinExistence type="predicted"/>
<sequence length="59" mass="6828">MKESRNNTNRTRTMNNGSGDISFIGRFIFSIFATHINDLFQLSKMFSGKLPIRYANLRV</sequence>
<protein>
    <submittedName>
        <fullName evidence="1">Uncharacterized protein</fullName>
    </submittedName>
</protein>
<organism evidence="1 2">
    <name type="scientific">Flavobacterium ardleyense</name>
    <dbReference type="NCBI Taxonomy" id="2038737"/>
    <lineage>
        <taxon>Bacteria</taxon>
        <taxon>Pseudomonadati</taxon>
        <taxon>Bacteroidota</taxon>
        <taxon>Flavobacteriia</taxon>
        <taxon>Flavobacteriales</taxon>
        <taxon>Flavobacteriaceae</taxon>
        <taxon>Flavobacterium</taxon>
    </lineage>
</organism>
<dbReference type="EMBL" id="JBHUOL010000018">
    <property type="protein sequence ID" value="MFD2909045.1"/>
    <property type="molecule type" value="Genomic_DNA"/>
</dbReference>
<accession>A0ABW5Z840</accession>
<comment type="caution">
    <text evidence="1">The sequence shown here is derived from an EMBL/GenBank/DDBJ whole genome shotgun (WGS) entry which is preliminary data.</text>
</comment>
<dbReference type="Proteomes" id="UP001597549">
    <property type="component" value="Unassembled WGS sequence"/>
</dbReference>
<keyword evidence="2" id="KW-1185">Reference proteome</keyword>
<evidence type="ECO:0000313" key="1">
    <source>
        <dbReference type="EMBL" id="MFD2909045.1"/>
    </source>
</evidence>
<reference evidence="2" key="1">
    <citation type="journal article" date="2019" name="Int. J. Syst. Evol. Microbiol.">
        <title>The Global Catalogue of Microorganisms (GCM) 10K type strain sequencing project: providing services to taxonomists for standard genome sequencing and annotation.</title>
        <authorList>
            <consortium name="The Broad Institute Genomics Platform"/>
            <consortium name="The Broad Institute Genome Sequencing Center for Infectious Disease"/>
            <person name="Wu L."/>
            <person name="Ma J."/>
        </authorList>
    </citation>
    <scope>NUCLEOTIDE SEQUENCE [LARGE SCALE GENOMIC DNA]</scope>
    <source>
        <strain evidence="2">KCTC 52644</strain>
    </source>
</reference>